<evidence type="ECO:0000313" key="6">
    <source>
        <dbReference type="Proteomes" id="UP000240830"/>
    </source>
</evidence>
<dbReference type="SMART" id="SM00360">
    <property type="entry name" value="RRM"/>
    <property type="match status" value="1"/>
</dbReference>
<feature type="compositionally biased region" description="Acidic residues" evidence="3">
    <location>
        <begin position="399"/>
        <end position="413"/>
    </location>
</feature>
<sequence>MEQRPSKQQPIGQLPIGQAPRKVQVSSTVVGAVPRASGTTIGSVPHTSGATTGSISRTSGATIGSIPQVSRTVIGSTGSTVVGSIPGSSTAKTNTLKRPAFIMTPSVKDPAKDLTKDTTTAATVCSAKPPTAPAHTLRAAAGEAFSRFGSLTKYRIIRDRKSNKSKGYGFVGFKEPQDFLAAIREMNVKLKKSNWTDRCIDSSNVKKSKHRVNFQQKGITPNIEKCKNIAHERSRRNKIDEGLIDESLETMRQERLSRKILVQRTAKKARTFAVQRVIKKLRAPELKKPPTTEQTETTKNREKIERLEGEMKRIKGVDLVEMAKLLFKHRIVQASEYLVSRTSEFIETSALEASTMALIEGQALTKTLDGIRQDMELFTRNLYHEHPEKESTLEKRAGEEEEEGNTTALEEETQLSVERPTKRSKPRTRDQERDRDREEREDKTQTKSGNRKGQRARRAEWERLYGQKAKHLHNAQHERRQTGRPKGAPGPHALEEKLHPSWEAQRRQRELQRTIASGKTMNQRIKFSED</sequence>
<proteinExistence type="predicted"/>
<evidence type="ECO:0000313" key="5">
    <source>
        <dbReference type="EMBL" id="PJF17347.1"/>
    </source>
</evidence>
<feature type="compositionally biased region" description="Basic and acidic residues" evidence="3">
    <location>
        <begin position="427"/>
        <end position="445"/>
    </location>
</feature>
<dbReference type="InterPro" id="IPR050886">
    <property type="entry name" value="RNA-binding_reg"/>
</dbReference>
<dbReference type="SUPFAM" id="SSF54928">
    <property type="entry name" value="RNA-binding domain, RBD"/>
    <property type="match status" value="1"/>
</dbReference>
<dbReference type="Pfam" id="PF00076">
    <property type="entry name" value="RRM_1"/>
    <property type="match status" value="1"/>
</dbReference>
<dbReference type="InterPro" id="IPR000504">
    <property type="entry name" value="RRM_dom"/>
</dbReference>
<dbReference type="Gene3D" id="3.30.70.330">
    <property type="match status" value="1"/>
</dbReference>
<name>A0A2H9THW2_9FUNG</name>
<dbReference type="EMBL" id="MTSL01000178">
    <property type="protein sequence ID" value="PJF17347.1"/>
    <property type="molecule type" value="Genomic_DNA"/>
</dbReference>
<dbReference type="InterPro" id="IPR012677">
    <property type="entry name" value="Nucleotide-bd_a/b_plait_sf"/>
</dbReference>
<dbReference type="PANTHER" id="PTHR48024">
    <property type="entry name" value="GEO13361P1-RELATED"/>
    <property type="match status" value="1"/>
</dbReference>
<feature type="region of interest" description="Disordered" evidence="3">
    <location>
        <begin position="382"/>
        <end position="530"/>
    </location>
</feature>
<feature type="compositionally biased region" description="Polar residues" evidence="3">
    <location>
        <begin position="1"/>
        <end position="11"/>
    </location>
</feature>
<feature type="compositionally biased region" description="Basic and acidic residues" evidence="3">
    <location>
        <begin position="493"/>
        <end position="512"/>
    </location>
</feature>
<dbReference type="STRING" id="1246581.A0A2H9THW2"/>
<dbReference type="PANTHER" id="PTHR48024:SF56">
    <property type="entry name" value="HETEROGENEOUS NUCLEAR RIBONUCLEOPROTEIN A0"/>
    <property type="match status" value="1"/>
</dbReference>
<feature type="compositionally biased region" description="Basic and acidic residues" evidence="3">
    <location>
        <begin position="382"/>
        <end position="398"/>
    </location>
</feature>
<organism evidence="5 6">
    <name type="scientific">Paramicrosporidium saccamoebae</name>
    <dbReference type="NCBI Taxonomy" id="1246581"/>
    <lineage>
        <taxon>Eukaryota</taxon>
        <taxon>Fungi</taxon>
        <taxon>Fungi incertae sedis</taxon>
        <taxon>Cryptomycota</taxon>
        <taxon>Cryptomycota incertae sedis</taxon>
        <taxon>Paramicrosporidium</taxon>
    </lineage>
</organism>
<protein>
    <submittedName>
        <fullName evidence="5">RNA-binding protein 42</fullName>
    </submittedName>
</protein>
<dbReference type="OrthoDB" id="1749473at2759"/>
<accession>A0A2H9THW2</accession>
<gene>
    <name evidence="5" type="ORF">PSACC_02801</name>
</gene>
<dbReference type="Proteomes" id="UP000240830">
    <property type="component" value="Unassembled WGS sequence"/>
</dbReference>
<keyword evidence="1 2" id="KW-0694">RNA-binding</keyword>
<feature type="compositionally biased region" description="Polar residues" evidence="3">
    <location>
        <begin position="37"/>
        <end position="63"/>
    </location>
</feature>
<feature type="region of interest" description="Disordered" evidence="3">
    <location>
        <begin position="1"/>
        <end position="22"/>
    </location>
</feature>
<feature type="compositionally biased region" description="Polar residues" evidence="3">
    <location>
        <begin position="514"/>
        <end position="530"/>
    </location>
</feature>
<dbReference type="InterPro" id="IPR035979">
    <property type="entry name" value="RBD_domain_sf"/>
</dbReference>
<dbReference type="GO" id="GO:0005634">
    <property type="term" value="C:nucleus"/>
    <property type="evidence" value="ECO:0007669"/>
    <property type="project" value="TreeGrafter"/>
</dbReference>
<evidence type="ECO:0000256" key="1">
    <source>
        <dbReference type="ARBA" id="ARBA00022884"/>
    </source>
</evidence>
<evidence type="ECO:0000256" key="2">
    <source>
        <dbReference type="PROSITE-ProRule" id="PRU00176"/>
    </source>
</evidence>
<feature type="region of interest" description="Disordered" evidence="3">
    <location>
        <begin position="36"/>
        <end position="63"/>
    </location>
</feature>
<evidence type="ECO:0000256" key="3">
    <source>
        <dbReference type="SAM" id="MobiDB-lite"/>
    </source>
</evidence>
<feature type="domain" description="RRM" evidence="4">
    <location>
        <begin position="143"/>
        <end position="193"/>
    </location>
</feature>
<reference evidence="5 6" key="1">
    <citation type="submission" date="2016-10" db="EMBL/GenBank/DDBJ databases">
        <title>The genome of Paramicrosporidium saccamoebae is the missing link in understanding Cryptomycota and Microsporidia evolution.</title>
        <authorList>
            <person name="Quandt C.A."/>
            <person name="Beaudet D."/>
            <person name="Corsaro D."/>
            <person name="Michel R."/>
            <person name="Corradi N."/>
            <person name="James T."/>
        </authorList>
    </citation>
    <scope>NUCLEOTIDE SEQUENCE [LARGE SCALE GENOMIC DNA]</scope>
    <source>
        <strain evidence="5 6">KSL3</strain>
    </source>
</reference>
<dbReference type="GO" id="GO:0003723">
    <property type="term" value="F:RNA binding"/>
    <property type="evidence" value="ECO:0007669"/>
    <property type="project" value="UniProtKB-UniRule"/>
</dbReference>
<comment type="caution">
    <text evidence="5">The sequence shown here is derived from an EMBL/GenBank/DDBJ whole genome shotgun (WGS) entry which is preliminary data.</text>
</comment>
<evidence type="ECO:0000259" key="4">
    <source>
        <dbReference type="PROSITE" id="PS50102"/>
    </source>
</evidence>
<keyword evidence="6" id="KW-1185">Reference proteome</keyword>
<dbReference type="AlphaFoldDB" id="A0A2H9THW2"/>
<dbReference type="PROSITE" id="PS50102">
    <property type="entry name" value="RRM"/>
    <property type="match status" value="1"/>
</dbReference>